<dbReference type="STRING" id="29655.A0A0K9PWP8"/>
<dbReference type="Proteomes" id="UP000036987">
    <property type="component" value="Unassembled WGS sequence"/>
</dbReference>
<keyword evidence="5 8" id="KW-0067">ATP-binding</keyword>
<evidence type="ECO:0000259" key="10">
    <source>
        <dbReference type="PROSITE" id="PS51455"/>
    </source>
</evidence>
<feature type="region of interest" description="Disordered" evidence="9">
    <location>
        <begin position="1492"/>
        <end position="1527"/>
    </location>
</feature>
<keyword evidence="4 8" id="KW-0418">Kinase</keyword>
<dbReference type="GO" id="GO:0000285">
    <property type="term" value="F:1-phosphatidylinositol-3-phosphate 5-kinase activity"/>
    <property type="evidence" value="ECO:0000318"/>
    <property type="project" value="GO_Central"/>
</dbReference>
<dbReference type="InterPro" id="IPR027409">
    <property type="entry name" value="GroEL-like_apical_dom_sf"/>
</dbReference>
<evidence type="ECO:0000256" key="8">
    <source>
        <dbReference type="PROSITE-ProRule" id="PRU00781"/>
    </source>
</evidence>
<dbReference type="Gene3D" id="3.30.810.10">
    <property type="entry name" value="2-Layer Sandwich"/>
    <property type="match status" value="1"/>
</dbReference>
<evidence type="ECO:0000256" key="1">
    <source>
        <dbReference type="ARBA" id="ARBA00012009"/>
    </source>
</evidence>
<dbReference type="GO" id="GO:0010008">
    <property type="term" value="C:endosome membrane"/>
    <property type="evidence" value="ECO:0000318"/>
    <property type="project" value="GO_Central"/>
</dbReference>
<dbReference type="FunFam" id="3.50.7.10:FF:000007">
    <property type="entry name" value="1-phosphatidylinositol 3-phosphate 5-kinase isoform X1"/>
    <property type="match status" value="1"/>
</dbReference>
<dbReference type="EMBL" id="LFYR01000624">
    <property type="protein sequence ID" value="KMZ72625.1"/>
    <property type="molecule type" value="Genomic_DNA"/>
</dbReference>
<dbReference type="OrthoDB" id="158357at2759"/>
<sequence length="1527" mass="172330">MENNSISNIIASDNNTDGEDEKVSNPILSDDLPVSTEVYAKDRSNNGRVYHNGDPFKDESQKNYHNRENLIGANDTSFMSNWETSIHVWMPPDPEDKEDENEDNNISLANNAYDEDEDYGELGYLSSPGVDQRISYTYRKERKKAMKEAMDGQFKFLVGRFLASESIACSEQDGDESWLNIVASLSWEAALLVKPVANEGKEMDPASYVKVKCIAHGSRDKSEVIKGLVFKKNTAHKHMPTKFENPRLLLLKGGLGDNATSLSSFKTMTQEKDHPKPVIEQIETCLPNVVLVEKTGPRDVLESLVKKDITLVFDMKLSRLERIARCTGSPIISSADITKNTNLRTCGNFRIVKFVEDHNQTIEGGKKTIKNLMFFEGFANPLGCTILLKGAHIDELKKIKRVMHFTIFAAYHLILETSFFADQRVSLNTHSAKEQSPCERNLEGSAYTVEIPDSNEEIEKSDLDEVRQKSDIVMERHPSIVTLNGTVSNGVNQHKKTDFSASKHLQLQPAGSLDFITSNVGCNYNDQASNHENVQYSQDISLRNESSTLESIINETETSDKGKAHNESSEDTNIQTVSDLKESLEHVADVAVNNGQKGDIDVVLDPQSILVLYSSRSTLKDINCDQSHLIRIKYYGNFDKSLGRYLQDTLLSQTNKCDDCGESPESHIYCYTHQNGNLSVQVKSLPVERRLLGAKDGKIWMWTRCLKCNHESGIPRPTKRVVMSTAAHGLSFGKFLELSFSSHSPARRLLSRCGHLLHRDCLRFFGLGSKVVMFRYSPVEIYAACKPPPKLDFISSIGQEWFAKEVKDVQEKGRAFFSEVECLLKKIQPNFSSRRLNFPGFTKTFSEVEEMLRQEKAEFEMMTTSHGLSGQSTSEIFDLTYLNQELFLQLYAWDCRFRSLIFNATAADNDTILGSNGDEKILEKGVSLNGDNEENSLTEDEKNVDNYDETTSINIEESDGIGHHGRNTSEAGDKSEIQIITSDCNKPGMFIDAEKNEVSATGSVIASTVQVSSSPFDENPGGDGNDVNVNNTSHTPKVHAQSFDSVDDLIFKNSVKIAVEAPEDMWSPFPEIRKAFWKGYSDGYLRKFDFILSYSPEYLSPLKNVLSQKREHLYYPLNTDAIVISIHEEEVSSIIACALVKDRYTLRDEKEFGNDERYTDNEIEDIPDVTTSSFWSSNGSHLERIHSSQSISSVSSEDPIASNYEGSFFANPPNLHSEVQLGIAKDKSKYSVICVYAKQFQTLRSQCCPSETAYISSLSRCENWDAQGGKSKALFAKTLDDRFIIKEMQKTELASFLKFAPEYFEHVFESLRSGSQTCLAKILGIYQVRQSKGGKESYLMVMENLLFGRTLYRTYDLKGVVFRNKSDPNNPGVVLWDQNFVEHMSHSPMYVGGKTKHMLQRAIWNDTSFLTSINVMDYSLLVGVDKERRQLVFGIIDYLRQYTWDKQLETWVKASFVGPKNSLPTVITPKEYKKRFRKFMSRYFLTVPDTWTTDQSSDLSKSSTIDKNSDSSLKIQPADLQENSTKV</sequence>
<dbReference type="PROSITE" id="PS51455">
    <property type="entry name" value="PIPK"/>
    <property type="match status" value="1"/>
</dbReference>
<dbReference type="InterPro" id="IPR027483">
    <property type="entry name" value="PInositol-4-P-4/5-kinase_C_sf"/>
</dbReference>
<reference evidence="12" key="1">
    <citation type="journal article" date="2016" name="Nature">
        <title>The genome of the seagrass Zostera marina reveals angiosperm adaptation to the sea.</title>
        <authorList>
            <person name="Olsen J.L."/>
            <person name="Rouze P."/>
            <person name="Verhelst B."/>
            <person name="Lin Y.-C."/>
            <person name="Bayer T."/>
            <person name="Collen J."/>
            <person name="Dattolo E."/>
            <person name="De Paoli E."/>
            <person name="Dittami S."/>
            <person name="Maumus F."/>
            <person name="Michel G."/>
            <person name="Kersting A."/>
            <person name="Lauritano C."/>
            <person name="Lohaus R."/>
            <person name="Toepel M."/>
            <person name="Tonon T."/>
            <person name="Vanneste K."/>
            <person name="Amirebrahimi M."/>
            <person name="Brakel J."/>
            <person name="Bostroem C."/>
            <person name="Chovatia M."/>
            <person name="Grimwood J."/>
            <person name="Jenkins J.W."/>
            <person name="Jueterbock A."/>
            <person name="Mraz A."/>
            <person name="Stam W.T."/>
            <person name="Tice H."/>
            <person name="Bornberg-Bauer E."/>
            <person name="Green P.J."/>
            <person name="Pearson G.A."/>
            <person name="Procaccini G."/>
            <person name="Duarte C.M."/>
            <person name="Schmutz J."/>
            <person name="Reusch T.B.H."/>
            <person name="Van de Peer Y."/>
        </authorList>
    </citation>
    <scope>NUCLEOTIDE SEQUENCE [LARGE SCALE GENOMIC DNA]</scope>
    <source>
        <strain evidence="12">cv. Finnish</strain>
    </source>
</reference>
<evidence type="ECO:0000256" key="5">
    <source>
        <dbReference type="ARBA" id="ARBA00022840"/>
    </source>
</evidence>
<feature type="compositionally biased region" description="Low complexity" evidence="9">
    <location>
        <begin position="1"/>
        <end position="15"/>
    </location>
</feature>
<dbReference type="InterPro" id="IPR044769">
    <property type="entry name" value="PIKfyve_PIPKc"/>
</dbReference>
<dbReference type="Pfam" id="PF01504">
    <property type="entry name" value="PIP5K"/>
    <property type="match status" value="1"/>
</dbReference>
<dbReference type="OMA" id="HMPTSCH"/>
<dbReference type="GO" id="GO:0046854">
    <property type="term" value="P:phosphatidylinositol phosphate biosynthetic process"/>
    <property type="evidence" value="ECO:0000318"/>
    <property type="project" value="GO_Central"/>
</dbReference>
<organism evidence="11 12">
    <name type="scientific">Zostera marina</name>
    <name type="common">Eelgrass</name>
    <dbReference type="NCBI Taxonomy" id="29655"/>
    <lineage>
        <taxon>Eukaryota</taxon>
        <taxon>Viridiplantae</taxon>
        <taxon>Streptophyta</taxon>
        <taxon>Embryophyta</taxon>
        <taxon>Tracheophyta</taxon>
        <taxon>Spermatophyta</taxon>
        <taxon>Magnoliopsida</taxon>
        <taxon>Liliopsida</taxon>
        <taxon>Zosteraceae</taxon>
        <taxon>Zostera</taxon>
    </lineage>
</organism>
<evidence type="ECO:0000256" key="7">
    <source>
        <dbReference type="ARBA" id="ARBA00077223"/>
    </source>
</evidence>
<gene>
    <name evidence="11" type="ORF">ZOSMA_161G00870</name>
</gene>
<dbReference type="InterPro" id="IPR002498">
    <property type="entry name" value="PInositol-4-P-4/5-kinase_core"/>
</dbReference>
<dbReference type="InterPro" id="IPR027410">
    <property type="entry name" value="TCP-1-like_intermed_sf"/>
</dbReference>
<name>A0A0K9PWP8_ZOSMR</name>
<keyword evidence="2 8" id="KW-0808">Transferase</keyword>
<dbReference type="InterPro" id="IPR002423">
    <property type="entry name" value="Cpn60/GroEL/TCP-1"/>
</dbReference>
<evidence type="ECO:0000256" key="3">
    <source>
        <dbReference type="ARBA" id="ARBA00022741"/>
    </source>
</evidence>
<dbReference type="PANTHER" id="PTHR45748">
    <property type="entry name" value="1-PHOSPHATIDYLINOSITOL 3-PHOSPHATE 5-KINASE-RELATED"/>
    <property type="match status" value="1"/>
</dbReference>
<comment type="caution">
    <text evidence="11">The sequence shown here is derived from an EMBL/GenBank/DDBJ whole genome shotgun (WGS) entry which is preliminary data.</text>
</comment>
<dbReference type="FunFam" id="3.30.800.10:FF:000007">
    <property type="entry name" value="Putative 1-phosphatidylinositol-4-phosphate 5-kinase/ zinc ion binding family"/>
    <property type="match status" value="1"/>
</dbReference>
<dbReference type="SUPFAM" id="SSF52029">
    <property type="entry name" value="GroEL apical domain-like"/>
    <property type="match status" value="1"/>
</dbReference>
<dbReference type="PANTHER" id="PTHR45748:SF4">
    <property type="entry name" value="1-PHOSPHATIDYLINOSITOL-3-PHOSPHATE 5-KINASE FAB1D-RELATED"/>
    <property type="match status" value="1"/>
</dbReference>
<dbReference type="SMART" id="SM00330">
    <property type="entry name" value="PIPKc"/>
    <property type="match status" value="1"/>
</dbReference>
<dbReference type="CDD" id="cd03334">
    <property type="entry name" value="Fab1_TCP"/>
    <property type="match status" value="1"/>
</dbReference>
<evidence type="ECO:0000256" key="2">
    <source>
        <dbReference type="ARBA" id="ARBA00022679"/>
    </source>
</evidence>
<dbReference type="Gene3D" id="3.30.800.10">
    <property type="entry name" value="Phosphatidylinositol Phosphate Kinase II Beta"/>
    <property type="match status" value="1"/>
</dbReference>
<feature type="region of interest" description="Disordered" evidence="9">
    <location>
        <begin position="1"/>
        <end position="30"/>
    </location>
</feature>
<protein>
    <recommendedName>
        <fullName evidence="1">1-phosphatidylinositol-3-phosphate 5-kinase</fullName>
        <ecNumber evidence="1">2.7.1.150</ecNumber>
    </recommendedName>
    <alternativeName>
        <fullName evidence="7">Phosphatidylinositol 3-phosphate 5-kinase type III</fullName>
    </alternativeName>
</protein>
<dbReference type="InterPro" id="IPR027484">
    <property type="entry name" value="PInositol-4-P-5-kinase_N"/>
</dbReference>
<evidence type="ECO:0000256" key="9">
    <source>
        <dbReference type="SAM" id="MobiDB-lite"/>
    </source>
</evidence>
<evidence type="ECO:0000256" key="4">
    <source>
        <dbReference type="ARBA" id="ARBA00022777"/>
    </source>
</evidence>
<keyword evidence="3 8" id="KW-0547">Nucleotide-binding</keyword>
<evidence type="ECO:0000313" key="12">
    <source>
        <dbReference type="Proteomes" id="UP000036987"/>
    </source>
</evidence>
<dbReference type="CDD" id="cd17300">
    <property type="entry name" value="PIPKc_PIKfyve"/>
    <property type="match status" value="1"/>
</dbReference>
<dbReference type="SUPFAM" id="SSF54849">
    <property type="entry name" value="GroEL-intermediate domain like"/>
    <property type="match status" value="1"/>
</dbReference>
<dbReference type="FunFam" id="3.30.810.10:FF:000001">
    <property type="entry name" value="1-phosphatidylinositol 3-phosphate 5-kinase FAB1"/>
    <property type="match status" value="1"/>
</dbReference>
<dbReference type="Pfam" id="PF00118">
    <property type="entry name" value="Cpn60_TCP1"/>
    <property type="match status" value="1"/>
</dbReference>
<dbReference type="SUPFAM" id="SSF56104">
    <property type="entry name" value="SAICAR synthase-like"/>
    <property type="match status" value="1"/>
</dbReference>
<evidence type="ECO:0000256" key="6">
    <source>
        <dbReference type="ARBA" id="ARBA00023464"/>
    </source>
</evidence>
<dbReference type="Gene3D" id="3.50.7.10">
    <property type="entry name" value="GroEL"/>
    <property type="match status" value="1"/>
</dbReference>
<dbReference type="GO" id="GO:0005524">
    <property type="term" value="F:ATP binding"/>
    <property type="evidence" value="ECO:0007669"/>
    <property type="project" value="UniProtKB-UniRule"/>
</dbReference>
<accession>A0A0K9PWP8</accession>
<dbReference type="GO" id="GO:0007033">
    <property type="term" value="P:vacuole organization"/>
    <property type="evidence" value="ECO:0000318"/>
    <property type="project" value="GO_Central"/>
</dbReference>
<evidence type="ECO:0000313" key="11">
    <source>
        <dbReference type="EMBL" id="KMZ72625.1"/>
    </source>
</evidence>
<proteinExistence type="predicted"/>
<feature type="domain" description="PIPK" evidence="10">
    <location>
        <begin position="1165"/>
        <end position="1484"/>
    </location>
</feature>
<keyword evidence="12" id="KW-1185">Reference proteome</keyword>
<comment type="subunit">
    <text evidence="6">Component of the PI(3,5)P2 regulatory complex at least composed of ATG18, SAC/FIG4, FAB1 and VAC14.</text>
</comment>
<dbReference type="EC" id="2.7.1.150" evidence="1"/>
<feature type="compositionally biased region" description="Polar residues" evidence="9">
    <location>
        <begin position="1492"/>
        <end position="1514"/>
    </location>
</feature>